<dbReference type="AlphaFoldDB" id="W1XR26"/>
<proteinExistence type="predicted"/>
<sequence>MSIFSPAPHIERLPEAQIDSTYKRLR</sequence>
<reference evidence="1" key="1">
    <citation type="submission" date="2013-12" db="EMBL/GenBank/DDBJ databases">
        <title>A Varibaculum cambriense genome reconstructed from a premature infant gut community with otherwise low bacterial novelty that shifts toward anaerobic metabolism during the third week of life.</title>
        <authorList>
            <person name="Brown C.T."/>
            <person name="Sharon I."/>
            <person name="Thomas B.C."/>
            <person name="Castelle C.J."/>
            <person name="Morowitz M.J."/>
            <person name="Banfield J.F."/>
        </authorList>
    </citation>
    <scope>NUCLEOTIDE SEQUENCE</scope>
</reference>
<evidence type="ECO:0000313" key="1">
    <source>
        <dbReference type="EMBL" id="ETJ32798.1"/>
    </source>
</evidence>
<organism evidence="1">
    <name type="scientific">human gut metagenome</name>
    <dbReference type="NCBI Taxonomy" id="408170"/>
    <lineage>
        <taxon>unclassified sequences</taxon>
        <taxon>metagenomes</taxon>
        <taxon>organismal metagenomes</taxon>
    </lineage>
</organism>
<protein>
    <submittedName>
        <fullName evidence="1">Uncharacterized protein</fullName>
    </submittedName>
</protein>
<dbReference type="EMBL" id="AZMM01012752">
    <property type="protein sequence ID" value="ETJ32798.1"/>
    <property type="molecule type" value="Genomic_DNA"/>
</dbReference>
<accession>W1XR26</accession>
<comment type="caution">
    <text evidence="1">The sequence shown here is derived from an EMBL/GenBank/DDBJ whole genome shotgun (WGS) entry which is preliminary data.</text>
</comment>
<gene>
    <name evidence="1" type="ORF">Q604_UNBC12752G0001</name>
</gene>
<name>W1XR26_9ZZZZ</name>
<feature type="non-terminal residue" evidence="1">
    <location>
        <position position="26"/>
    </location>
</feature>